<reference evidence="3 4" key="1">
    <citation type="submission" date="2014-11" db="EMBL/GenBank/DDBJ databases">
        <authorList>
            <person name="Wibberg Daniel"/>
        </authorList>
    </citation>
    <scope>NUCLEOTIDE SEQUENCE [LARGE SCALE GENOMIC DNA]</scope>
    <source>
        <strain evidence="3">Rhizoctonia solani AG1-IB 7/3/14</strain>
    </source>
</reference>
<evidence type="ECO:0000313" key="4">
    <source>
        <dbReference type="Proteomes" id="UP000059188"/>
    </source>
</evidence>
<dbReference type="STRING" id="1108050.A0A0B7FBF8"/>
<accession>A0A0B7FBF8</accession>
<dbReference type="AlphaFoldDB" id="A0A0B7FBF8"/>
<keyword evidence="2" id="KW-0812">Transmembrane</keyword>
<dbReference type="EMBL" id="LN679112">
    <property type="protein sequence ID" value="CEL53523.1"/>
    <property type="molecule type" value="Genomic_DNA"/>
</dbReference>
<evidence type="ECO:0000256" key="2">
    <source>
        <dbReference type="SAM" id="Phobius"/>
    </source>
</evidence>
<keyword evidence="4" id="KW-1185">Reference proteome</keyword>
<dbReference type="Pfam" id="PF11951">
    <property type="entry name" value="Fungal_trans_2"/>
    <property type="match status" value="1"/>
</dbReference>
<sequence>MPGRRSKSQLGQNEHPSDELPLATPPLTSEAPTYNPAYVDQPELQLSVDIPLPFDTTSFSALSTLFPQSTLAEPLTGNPPITLCYAATPQSTLSTATSNQAGYYNAMRETLPNLNPPVPSAFSLDTEEDDNEGSDDEGIERIICTIPRLFGTVDDTSIEFVLENYARWIPLTLFDPLKVVRKTKLIVLHQFALSATSRSRVLLVARLMNILVNKRALDEQGVVILGLLKDTILKDVIGCSLRYPISDETRQQAASALCNVLELMVIQFLGAPLNSAIKFFEVAVPVFLAACPPPHPPHLLDIFLNPSLSLRHFAATDVILGVITGRATRCRYHIPWSLELSDHLLERQENQGAEWLIGIPDQFILVLAYITSLRRDAQLHVSRYNNYGRVRHAESSSWYNQSTGSSGSGLGDWKGALDSTMMKKLEDDISRIRILPGESDDPALRITRIIVQECWREVVHICFYMALCGASAEDPRVQQAQKKYMRLLDGTKPGRNPDRFLSVPMIIVSLSLLVCLTTLPSFTVILAKPLTSQVGLATMKPKHRRTLTSRTLGLAENLNPWTAGNDLVRMLDNIWTRTAMEGRGAYWDDLSIAFQSVTGM</sequence>
<evidence type="ECO:0000256" key="1">
    <source>
        <dbReference type="SAM" id="MobiDB-lite"/>
    </source>
</evidence>
<protein>
    <submittedName>
        <fullName evidence="3">Uncharacterized protein</fullName>
    </submittedName>
</protein>
<organism evidence="3 4">
    <name type="scientific">Thanatephorus cucumeris (strain AG1-IB / isolate 7/3/14)</name>
    <name type="common">Lettuce bottom rot fungus</name>
    <name type="synonym">Rhizoctonia solani</name>
    <dbReference type="NCBI Taxonomy" id="1108050"/>
    <lineage>
        <taxon>Eukaryota</taxon>
        <taxon>Fungi</taxon>
        <taxon>Dikarya</taxon>
        <taxon>Basidiomycota</taxon>
        <taxon>Agaricomycotina</taxon>
        <taxon>Agaricomycetes</taxon>
        <taxon>Cantharellales</taxon>
        <taxon>Ceratobasidiaceae</taxon>
        <taxon>Rhizoctonia</taxon>
        <taxon>Rhizoctonia solani AG-1</taxon>
    </lineage>
</organism>
<feature type="region of interest" description="Disordered" evidence="1">
    <location>
        <begin position="1"/>
        <end position="37"/>
    </location>
</feature>
<evidence type="ECO:0000313" key="3">
    <source>
        <dbReference type="EMBL" id="CEL53523.1"/>
    </source>
</evidence>
<dbReference type="InterPro" id="IPR021858">
    <property type="entry name" value="Fun_TF"/>
</dbReference>
<keyword evidence="2" id="KW-0472">Membrane</keyword>
<keyword evidence="2" id="KW-1133">Transmembrane helix</keyword>
<feature type="transmembrane region" description="Helical" evidence="2">
    <location>
        <begin position="505"/>
        <end position="527"/>
    </location>
</feature>
<gene>
    <name evidence="3" type="ORF">RSOLAG1IB_06378</name>
</gene>
<dbReference type="Proteomes" id="UP000059188">
    <property type="component" value="Unassembled WGS sequence"/>
</dbReference>
<proteinExistence type="predicted"/>
<name>A0A0B7FBF8_THACB</name>